<dbReference type="Proteomes" id="UP001249851">
    <property type="component" value="Unassembled WGS sequence"/>
</dbReference>
<feature type="compositionally biased region" description="Basic and acidic residues" evidence="1">
    <location>
        <begin position="194"/>
        <end position="225"/>
    </location>
</feature>
<feature type="compositionally biased region" description="Basic and acidic residues" evidence="1">
    <location>
        <begin position="109"/>
        <end position="123"/>
    </location>
</feature>
<feature type="region of interest" description="Disordered" evidence="1">
    <location>
        <begin position="1"/>
        <end position="310"/>
    </location>
</feature>
<evidence type="ECO:0000256" key="1">
    <source>
        <dbReference type="SAM" id="MobiDB-lite"/>
    </source>
</evidence>
<protein>
    <submittedName>
        <fullName evidence="2">Uncharacterized protein</fullName>
    </submittedName>
</protein>
<proteinExistence type="predicted"/>
<sequence length="310" mass="34144">MTPTGYRPQGQGASPTQEAGSDSCEMVATTKGARETIQELKKCEETKFHAPLSTQEAGSDTRESESPTKDAREPIQEVEKSTEPEPLDVEAGSPTKEAREPIQVTTSKDGAKEERSFISKEEAATVQARLPASDAQALIQELESPTKEARDPIEEVSPPNKEATMSTEEISEGEGSQGLPEMEGYTESRTQESMSRRLDGQLPSEDRSIRSAVEESKVTKGKEGELEVVPGRRQVFQEGDLEDLSKGKKAAKEEEALRKEEQDFEEFDKGKPLQETQETGKQKEEPSDEKPLQESESTSERASAIFSVIY</sequence>
<evidence type="ECO:0000313" key="3">
    <source>
        <dbReference type="Proteomes" id="UP001249851"/>
    </source>
</evidence>
<dbReference type="EMBL" id="JARQWQ010000045">
    <property type="protein sequence ID" value="KAK2558256.1"/>
    <property type="molecule type" value="Genomic_DNA"/>
</dbReference>
<reference evidence="2" key="2">
    <citation type="journal article" date="2023" name="Science">
        <title>Genomic signatures of disease resistance in endangered staghorn corals.</title>
        <authorList>
            <person name="Vollmer S.V."/>
            <person name="Selwyn J.D."/>
            <person name="Despard B.A."/>
            <person name="Roesel C.L."/>
        </authorList>
    </citation>
    <scope>NUCLEOTIDE SEQUENCE</scope>
    <source>
        <strain evidence="2">K2</strain>
    </source>
</reference>
<feature type="compositionally biased region" description="Basic and acidic residues" evidence="1">
    <location>
        <begin position="59"/>
        <end position="83"/>
    </location>
</feature>
<name>A0AAD9V203_ACRCE</name>
<feature type="compositionally biased region" description="Basic and acidic residues" evidence="1">
    <location>
        <begin position="144"/>
        <end position="153"/>
    </location>
</feature>
<organism evidence="2 3">
    <name type="scientific">Acropora cervicornis</name>
    <name type="common">Staghorn coral</name>
    <dbReference type="NCBI Taxonomy" id="6130"/>
    <lineage>
        <taxon>Eukaryota</taxon>
        <taxon>Metazoa</taxon>
        <taxon>Cnidaria</taxon>
        <taxon>Anthozoa</taxon>
        <taxon>Hexacorallia</taxon>
        <taxon>Scleractinia</taxon>
        <taxon>Astrocoeniina</taxon>
        <taxon>Acroporidae</taxon>
        <taxon>Acropora</taxon>
    </lineage>
</organism>
<feature type="compositionally biased region" description="Basic and acidic residues" evidence="1">
    <location>
        <begin position="32"/>
        <end position="48"/>
    </location>
</feature>
<feature type="compositionally biased region" description="Polar residues" evidence="1">
    <location>
        <begin position="11"/>
        <end position="20"/>
    </location>
</feature>
<comment type="caution">
    <text evidence="2">The sequence shown here is derived from an EMBL/GenBank/DDBJ whole genome shotgun (WGS) entry which is preliminary data.</text>
</comment>
<keyword evidence="3" id="KW-1185">Reference proteome</keyword>
<gene>
    <name evidence="2" type="ORF">P5673_019378</name>
</gene>
<feature type="compositionally biased region" description="Basic and acidic residues" evidence="1">
    <location>
        <begin position="243"/>
        <end position="293"/>
    </location>
</feature>
<reference evidence="2" key="1">
    <citation type="journal article" date="2023" name="G3 (Bethesda)">
        <title>Whole genome assembly and annotation of the endangered Caribbean coral Acropora cervicornis.</title>
        <authorList>
            <person name="Selwyn J.D."/>
            <person name="Vollmer S.V."/>
        </authorList>
    </citation>
    <scope>NUCLEOTIDE SEQUENCE</scope>
    <source>
        <strain evidence="2">K2</strain>
    </source>
</reference>
<dbReference type="AlphaFoldDB" id="A0AAD9V203"/>
<accession>A0AAD9V203</accession>
<evidence type="ECO:0000313" key="2">
    <source>
        <dbReference type="EMBL" id="KAK2558256.1"/>
    </source>
</evidence>